<name>A0A9N9GHM2_9GLOM</name>
<keyword evidence="4" id="KW-1185">Reference proteome</keyword>
<evidence type="ECO:0000259" key="2">
    <source>
        <dbReference type="PROSITE" id="PS50966"/>
    </source>
</evidence>
<dbReference type="OrthoDB" id="2397870at2759"/>
<dbReference type="PROSITE" id="PS50966">
    <property type="entry name" value="ZF_SWIM"/>
    <property type="match status" value="1"/>
</dbReference>
<keyword evidence="1" id="KW-0479">Metal-binding</keyword>
<evidence type="ECO:0000313" key="4">
    <source>
        <dbReference type="Proteomes" id="UP000789396"/>
    </source>
</evidence>
<dbReference type="Proteomes" id="UP000789396">
    <property type="component" value="Unassembled WGS sequence"/>
</dbReference>
<evidence type="ECO:0000313" key="3">
    <source>
        <dbReference type="EMBL" id="CAG8606794.1"/>
    </source>
</evidence>
<accession>A0A9N9GHM2</accession>
<gene>
    <name evidence="3" type="ORF">RFULGI_LOCUS6819</name>
</gene>
<keyword evidence="1" id="KW-0862">Zinc</keyword>
<dbReference type="AlphaFoldDB" id="A0A9N9GHM2"/>
<sequence>MEVVSDNNFDSNVNTNFAVEVDNVNNDEEIQQEIANTIINHAQTYSSIQSLYILEESKEYRKFTLPLQTYHKWIKEEEATKQINFIKPHGSYKNEYGGVWTEHYICSRSGTKQVRNDRVQEGNSQKKRQVQNESKKVGCRCEIRIRYKPSVFPHDIVIVHYQYNHNGHTPGSRADVQHLRKSEETITEIKKFARQGLSLSAIRQLMKAPEEITERDYHEETIRYELNIGRMGSHHRTWRKFEMNSTNIDDDSIFRLHESMFIIKSNQSECDYIIERCDDDFACNCEVYLKNPTPCKHIFAISRKYNIELQEQITYLPLEYEEQLDNADIDQNELLEKVNKSINQQMER</sequence>
<dbReference type="InterPro" id="IPR007527">
    <property type="entry name" value="Znf_SWIM"/>
</dbReference>
<keyword evidence="1" id="KW-0863">Zinc-finger</keyword>
<evidence type="ECO:0000256" key="1">
    <source>
        <dbReference type="PROSITE-ProRule" id="PRU00325"/>
    </source>
</evidence>
<proteinExistence type="predicted"/>
<organism evidence="3 4">
    <name type="scientific">Racocetra fulgida</name>
    <dbReference type="NCBI Taxonomy" id="60492"/>
    <lineage>
        <taxon>Eukaryota</taxon>
        <taxon>Fungi</taxon>
        <taxon>Fungi incertae sedis</taxon>
        <taxon>Mucoromycota</taxon>
        <taxon>Glomeromycotina</taxon>
        <taxon>Glomeromycetes</taxon>
        <taxon>Diversisporales</taxon>
        <taxon>Gigasporaceae</taxon>
        <taxon>Racocetra</taxon>
    </lineage>
</organism>
<feature type="domain" description="SWIM-type" evidence="2">
    <location>
        <begin position="272"/>
        <end position="306"/>
    </location>
</feature>
<feature type="non-terminal residue" evidence="3">
    <location>
        <position position="348"/>
    </location>
</feature>
<dbReference type="EMBL" id="CAJVPZ010009240">
    <property type="protein sequence ID" value="CAG8606794.1"/>
    <property type="molecule type" value="Genomic_DNA"/>
</dbReference>
<dbReference type="GO" id="GO:0008270">
    <property type="term" value="F:zinc ion binding"/>
    <property type="evidence" value="ECO:0007669"/>
    <property type="project" value="UniProtKB-KW"/>
</dbReference>
<reference evidence="3" key="1">
    <citation type="submission" date="2021-06" db="EMBL/GenBank/DDBJ databases">
        <authorList>
            <person name="Kallberg Y."/>
            <person name="Tangrot J."/>
            <person name="Rosling A."/>
        </authorList>
    </citation>
    <scope>NUCLEOTIDE SEQUENCE</scope>
    <source>
        <strain evidence="3">IN212</strain>
    </source>
</reference>
<protein>
    <submittedName>
        <fullName evidence="3">6329_t:CDS:1</fullName>
    </submittedName>
</protein>
<comment type="caution">
    <text evidence="3">The sequence shown here is derived from an EMBL/GenBank/DDBJ whole genome shotgun (WGS) entry which is preliminary data.</text>
</comment>